<feature type="domain" description="HTH lacI-type" evidence="4">
    <location>
        <begin position="12"/>
        <end position="66"/>
    </location>
</feature>
<reference evidence="5 6" key="1">
    <citation type="submission" date="2021-08" db="EMBL/GenBank/DDBJ databases">
        <title>Comparative Genomics Analysis of the Genus Qipengyuania Reveals Extensive Genetic Diversity and Metabolic Versatility, Including the Description of Fifteen Novel Species.</title>
        <authorList>
            <person name="Liu Y."/>
        </authorList>
    </citation>
    <scope>NUCLEOTIDE SEQUENCE [LARGE SCALE GENOMIC DNA]</scope>
    <source>
        <strain evidence="5 6">GH25</strain>
    </source>
</reference>
<keyword evidence="2" id="KW-0238">DNA-binding</keyword>
<dbReference type="InterPro" id="IPR046335">
    <property type="entry name" value="LacI/GalR-like_sensor"/>
</dbReference>
<dbReference type="InterPro" id="IPR000843">
    <property type="entry name" value="HTH_LacI"/>
</dbReference>
<comment type="caution">
    <text evidence="5">The sequence shown here is derived from an EMBL/GenBank/DDBJ whole genome shotgun (WGS) entry which is preliminary data.</text>
</comment>
<dbReference type="PROSITE" id="PS50932">
    <property type="entry name" value="HTH_LACI_2"/>
    <property type="match status" value="1"/>
</dbReference>
<dbReference type="InterPro" id="IPR010982">
    <property type="entry name" value="Lambda_DNA-bd_dom_sf"/>
</dbReference>
<dbReference type="EMBL" id="JAIGNQ010000002">
    <property type="protein sequence ID" value="MBX7488679.1"/>
    <property type="molecule type" value="Genomic_DNA"/>
</dbReference>
<protein>
    <submittedName>
        <fullName evidence="5">LacI family transcriptional regulator</fullName>
    </submittedName>
</protein>
<keyword evidence="6" id="KW-1185">Reference proteome</keyword>
<evidence type="ECO:0000259" key="4">
    <source>
        <dbReference type="PROSITE" id="PS50932"/>
    </source>
</evidence>
<dbReference type="PANTHER" id="PTHR30146:SF120">
    <property type="entry name" value="ALANINE RACEMASE"/>
    <property type="match status" value="1"/>
</dbReference>
<accession>A0ABS7JIG5</accession>
<dbReference type="SUPFAM" id="SSF53822">
    <property type="entry name" value="Periplasmic binding protein-like I"/>
    <property type="match status" value="1"/>
</dbReference>
<dbReference type="CDD" id="cd01392">
    <property type="entry name" value="HTH_LacI"/>
    <property type="match status" value="1"/>
</dbReference>
<dbReference type="SUPFAM" id="SSF47413">
    <property type="entry name" value="lambda repressor-like DNA-binding domains"/>
    <property type="match status" value="1"/>
</dbReference>
<evidence type="ECO:0000313" key="5">
    <source>
        <dbReference type="EMBL" id="MBX7488679.1"/>
    </source>
</evidence>
<evidence type="ECO:0000256" key="3">
    <source>
        <dbReference type="ARBA" id="ARBA00023163"/>
    </source>
</evidence>
<evidence type="ECO:0000313" key="6">
    <source>
        <dbReference type="Proteomes" id="UP000776651"/>
    </source>
</evidence>
<name>A0ABS7JIG5_9SPHN</name>
<proteinExistence type="predicted"/>
<dbReference type="Pfam" id="PF13377">
    <property type="entry name" value="Peripla_BP_3"/>
    <property type="match status" value="1"/>
</dbReference>
<evidence type="ECO:0000256" key="1">
    <source>
        <dbReference type="ARBA" id="ARBA00023015"/>
    </source>
</evidence>
<keyword evidence="1" id="KW-0805">Transcription regulation</keyword>
<dbReference type="SMART" id="SM00354">
    <property type="entry name" value="HTH_LACI"/>
    <property type="match status" value="1"/>
</dbReference>
<dbReference type="Gene3D" id="3.40.50.2300">
    <property type="match status" value="2"/>
</dbReference>
<dbReference type="Proteomes" id="UP000776651">
    <property type="component" value="Unassembled WGS sequence"/>
</dbReference>
<dbReference type="Gene3D" id="1.10.260.40">
    <property type="entry name" value="lambda repressor-like DNA-binding domains"/>
    <property type="match status" value="1"/>
</dbReference>
<organism evidence="5 6">
    <name type="scientific">Qipengyuania pacifica</name>
    <dbReference type="NCBI Taxonomy" id="2860199"/>
    <lineage>
        <taxon>Bacteria</taxon>
        <taxon>Pseudomonadati</taxon>
        <taxon>Pseudomonadota</taxon>
        <taxon>Alphaproteobacteria</taxon>
        <taxon>Sphingomonadales</taxon>
        <taxon>Erythrobacteraceae</taxon>
        <taxon>Qipengyuania</taxon>
    </lineage>
</organism>
<dbReference type="InterPro" id="IPR028082">
    <property type="entry name" value="Peripla_BP_I"/>
</dbReference>
<gene>
    <name evidence="5" type="ORF">K3177_09140</name>
</gene>
<keyword evidence="3" id="KW-0804">Transcription</keyword>
<dbReference type="RefSeq" id="WP_221597983.1">
    <property type="nucleotide sequence ID" value="NZ_JAIGNQ010000002.1"/>
</dbReference>
<dbReference type="Pfam" id="PF00356">
    <property type="entry name" value="LacI"/>
    <property type="match status" value="1"/>
</dbReference>
<sequence length="342" mass="36801">MNNNDKPPLRRVTSIDVAERAGVSQSTVSRALSGSETITEATRRRVELAAEQLGYHVNARAAGLRRGETGTIAIVVIGREGQGPAAINPFYYSLLGSTCAAAAERGYEALVSFQARPEEFFGHYVARRQADGVVVIGTATNEAAWDYFRTCAEQSKGMAFWGSPFDDSVWVRSDNREAGRLAVERLARSGAERIVFVGDTASSQRQFRERYEGYRDAMEQAGLLPVEPVISDGEDRVSQGRNAIRQMADSGAGFDGLFFACDAMALGALEELASLGIAVPDQVGVIGFDGLGSGEFSAPPLTTVQPDFAQAGMTLVDTALASGEDRPERRVKVHLVERASVR</sequence>
<dbReference type="PANTHER" id="PTHR30146">
    <property type="entry name" value="LACI-RELATED TRANSCRIPTIONAL REPRESSOR"/>
    <property type="match status" value="1"/>
</dbReference>
<evidence type="ECO:0000256" key="2">
    <source>
        <dbReference type="ARBA" id="ARBA00023125"/>
    </source>
</evidence>